<evidence type="ECO:0000256" key="1">
    <source>
        <dbReference type="SAM" id="Phobius"/>
    </source>
</evidence>
<proteinExistence type="predicted"/>
<gene>
    <name evidence="2" type="ORF">ASZ90_010028</name>
</gene>
<reference evidence="2" key="1">
    <citation type="journal article" date="2015" name="Proc. Natl. Acad. Sci. U.S.A.">
        <title>Networks of energetic and metabolic interactions define dynamics in microbial communities.</title>
        <authorList>
            <person name="Embree M."/>
            <person name="Liu J.K."/>
            <person name="Al-Bassam M.M."/>
            <person name="Zengler K."/>
        </authorList>
    </citation>
    <scope>NUCLEOTIDE SEQUENCE</scope>
</reference>
<evidence type="ECO:0000313" key="2">
    <source>
        <dbReference type="EMBL" id="KUG20230.1"/>
    </source>
</evidence>
<comment type="caution">
    <text evidence="2">The sequence shown here is derived from an EMBL/GenBank/DDBJ whole genome shotgun (WGS) entry which is preliminary data.</text>
</comment>
<accession>A0A0W8FH52</accession>
<feature type="transmembrane region" description="Helical" evidence="1">
    <location>
        <begin position="25"/>
        <end position="45"/>
    </location>
</feature>
<name>A0A0W8FH52_9ZZZZ</name>
<sequence>MIEALLVIVLAVAIAAVIYYLLRKGVVLVINAAVGLLTLFLLNTFEVMSMVGAPDIPITLTTVIVCAFGGLPGAIVLVLLHLFGITL</sequence>
<keyword evidence="1" id="KW-0812">Transmembrane</keyword>
<keyword evidence="1" id="KW-1133">Transmembrane helix</keyword>
<keyword evidence="1" id="KW-0472">Membrane</keyword>
<organism evidence="2">
    <name type="scientific">hydrocarbon metagenome</name>
    <dbReference type="NCBI Taxonomy" id="938273"/>
    <lineage>
        <taxon>unclassified sequences</taxon>
        <taxon>metagenomes</taxon>
        <taxon>ecological metagenomes</taxon>
    </lineage>
</organism>
<dbReference type="AlphaFoldDB" id="A0A0W8FH52"/>
<dbReference type="EMBL" id="LNQE01001211">
    <property type="protein sequence ID" value="KUG20230.1"/>
    <property type="molecule type" value="Genomic_DNA"/>
</dbReference>
<dbReference type="InterPro" id="IPR010001">
    <property type="entry name" value="BofA"/>
</dbReference>
<protein>
    <recommendedName>
        <fullName evidence="3">SigmaK-factor processing regulatory BofA</fullName>
    </recommendedName>
</protein>
<evidence type="ECO:0008006" key="3">
    <source>
        <dbReference type="Google" id="ProtNLM"/>
    </source>
</evidence>
<dbReference type="Pfam" id="PF07441">
    <property type="entry name" value="BofA"/>
    <property type="match status" value="1"/>
</dbReference>
<feature type="transmembrane region" description="Helical" evidence="1">
    <location>
        <begin position="57"/>
        <end position="83"/>
    </location>
</feature>